<evidence type="ECO:0000313" key="8">
    <source>
        <dbReference type="Proteomes" id="UP000217199"/>
    </source>
</evidence>
<evidence type="ECO:0000256" key="1">
    <source>
        <dbReference type="ARBA" id="ARBA00001946"/>
    </source>
</evidence>
<dbReference type="Pfam" id="PF19086">
    <property type="entry name" value="Terpene_syn_C_2"/>
    <property type="match status" value="1"/>
</dbReference>
<proteinExistence type="inferred from homology"/>
<dbReference type="Proteomes" id="UP000217199">
    <property type="component" value="Unassembled WGS sequence"/>
</dbReference>
<dbReference type="SFLD" id="SFLDS00005">
    <property type="entry name" value="Isoprenoid_Synthase_Type_I"/>
    <property type="match status" value="1"/>
</dbReference>
<accession>A0A286UHV9</accession>
<dbReference type="OrthoDB" id="2861623at2759"/>
<dbReference type="Gene3D" id="1.10.600.10">
    <property type="entry name" value="Farnesyl Diphosphate Synthase"/>
    <property type="match status" value="1"/>
</dbReference>
<dbReference type="AlphaFoldDB" id="A0A286UHV9"/>
<keyword evidence="4 6" id="KW-0460">Magnesium</keyword>
<evidence type="ECO:0000256" key="5">
    <source>
        <dbReference type="ARBA" id="ARBA00023239"/>
    </source>
</evidence>
<evidence type="ECO:0000256" key="3">
    <source>
        <dbReference type="ARBA" id="ARBA00022723"/>
    </source>
</evidence>
<evidence type="ECO:0000256" key="2">
    <source>
        <dbReference type="ARBA" id="ARBA00006333"/>
    </source>
</evidence>
<dbReference type="SUPFAM" id="SSF48576">
    <property type="entry name" value="Terpenoid synthases"/>
    <property type="match status" value="1"/>
</dbReference>
<dbReference type="PANTHER" id="PTHR35201:SF4">
    <property type="entry name" value="BETA-PINACENE SYNTHASE-RELATED"/>
    <property type="match status" value="1"/>
</dbReference>
<dbReference type="GO" id="GO:0008299">
    <property type="term" value="P:isoprenoid biosynthetic process"/>
    <property type="evidence" value="ECO:0007669"/>
    <property type="project" value="UniProtKB-ARBA"/>
</dbReference>
<keyword evidence="8" id="KW-1185">Reference proteome</keyword>
<name>A0A286UHV9_9AGAM</name>
<comment type="similarity">
    <text evidence="2 6">Belongs to the terpene synthase family.</text>
</comment>
<comment type="cofactor">
    <cofactor evidence="1 6">
        <name>Mg(2+)</name>
        <dbReference type="ChEBI" id="CHEBI:18420"/>
    </cofactor>
</comment>
<dbReference type="SFLD" id="SFLDG01020">
    <property type="entry name" value="Terpene_Cyclase_Like_2"/>
    <property type="match status" value="1"/>
</dbReference>
<sequence length="336" mass="38943">MTIQFHIPDFFALTPFEGWKGFHKTFVREERASTEWMLSHGIFATHKYDRVYASEAELLACIAYNNPLTTKEELRTIGDYLMILFTIDEITDDQDVKEAAQTRETFIKALTGNSGEDDSPITRFTKEFLKRLSKNSDAFRKRFIEHCICYMEATANEVTLRGEEGLTMSIEEYFPHRRNNGGIRACFDLIELSLGIELPAEVFEDPDFLRVHYAADDMICWSNDVYSYPMEYARGIEASNAVTIIMKEKGLSLQDAVNEAAISYKEFGDTVNTYRHKIRSYGPKTDTDIQNYIDGMQQWVWGNLEWSFRMKRYFGKNFEEVRRTGIVELAEHGSVL</sequence>
<gene>
    <name evidence="7" type="ORF">PNOK_0603500</name>
</gene>
<dbReference type="InterPro" id="IPR008949">
    <property type="entry name" value="Isoprenoid_synthase_dom_sf"/>
</dbReference>
<dbReference type="GO" id="GO:0046872">
    <property type="term" value="F:metal ion binding"/>
    <property type="evidence" value="ECO:0007669"/>
    <property type="project" value="UniProtKB-KW"/>
</dbReference>
<dbReference type="PANTHER" id="PTHR35201">
    <property type="entry name" value="TERPENE SYNTHASE"/>
    <property type="match status" value="1"/>
</dbReference>
<keyword evidence="5 6" id="KW-0456">Lyase</keyword>
<evidence type="ECO:0000256" key="6">
    <source>
        <dbReference type="RuleBase" id="RU366034"/>
    </source>
</evidence>
<dbReference type="InterPro" id="IPR034686">
    <property type="entry name" value="Terpene_cyclase-like_2"/>
</dbReference>
<reference evidence="7 8" key="1">
    <citation type="journal article" date="2017" name="Mol. Ecol.">
        <title>Comparative and population genomic landscape of Phellinus noxius: A hypervariable fungus causing root rot in trees.</title>
        <authorList>
            <person name="Chung C.L."/>
            <person name="Lee T.J."/>
            <person name="Akiba M."/>
            <person name="Lee H.H."/>
            <person name="Kuo T.H."/>
            <person name="Liu D."/>
            <person name="Ke H.M."/>
            <person name="Yokoi T."/>
            <person name="Roa M.B."/>
            <person name="Lu M.J."/>
            <person name="Chang Y.Y."/>
            <person name="Ann P.J."/>
            <person name="Tsai J.N."/>
            <person name="Chen C.Y."/>
            <person name="Tzean S.S."/>
            <person name="Ota Y."/>
            <person name="Hattori T."/>
            <person name="Sahashi N."/>
            <person name="Liou R.F."/>
            <person name="Kikuchi T."/>
            <person name="Tsai I.J."/>
        </authorList>
    </citation>
    <scope>NUCLEOTIDE SEQUENCE [LARGE SCALE GENOMIC DNA]</scope>
    <source>
        <strain evidence="7 8">FFPRI411160</strain>
    </source>
</reference>
<organism evidence="7 8">
    <name type="scientific">Pyrrhoderma noxium</name>
    <dbReference type="NCBI Taxonomy" id="2282107"/>
    <lineage>
        <taxon>Eukaryota</taxon>
        <taxon>Fungi</taxon>
        <taxon>Dikarya</taxon>
        <taxon>Basidiomycota</taxon>
        <taxon>Agaricomycotina</taxon>
        <taxon>Agaricomycetes</taxon>
        <taxon>Hymenochaetales</taxon>
        <taxon>Hymenochaetaceae</taxon>
        <taxon>Pyrrhoderma</taxon>
    </lineage>
</organism>
<comment type="caution">
    <text evidence="7">The sequence shown here is derived from an EMBL/GenBank/DDBJ whole genome shotgun (WGS) entry which is preliminary data.</text>
</comment>
<protein>
    <recommendedName>
        <fullName evidence="6">Terpene synthase</fullName>
        <ecNumber evidence="6">4.2.3.-</ecNumber>
    </recommendedName>
</protein>
<dbReference type="EC" id="4.2.3.-" evidence="6"/>
<evidence type="ECO:0000256" key="4">
    <source>
        <dbReference type="ARBA" id="ARBA00022842"/>
    </source>
</evidence>
<dbReference type="InParanoid" id="A0A286UHV9"/>
<keyword evidence="3 6" id="KW-0479">Metal-binding</keyword>
<dbReference type="GO" id="GO:0010333">
    <property type="term" value="F:terpene synthase activity"/>
    <property type="evidence" value="ECO:0007669"/>
    <property type="project" value="InterPro"/>
</dbReference>
<dbReference type="EMBL" id="NBII01000005">
    <property type="protein sequence ID" value="PAV19191.1"/>
    <property type="molecule type" value="Genomic_DNA"/>
</dbReference>
<evidence type="ECO:0000313" key="7">
    <source>
        <dbReference type="EMBL" id="PAV19191.1"/>
    </source>
</evidence>